<dbReference type="InterPro" id="IPR051011">
    <property type="entry name" value="Metal_resp_trans_reg"/>
</dbReference>
<evidence type="ECO:0000259" key="4">
    <source>
        <dbReference type="PROSITE" id="PS50987"/>
    </source>
</evidence>
<gene>
    <name evidence="5" type="ORF">ACFQ5G_13195</name>
</gene>
<accession>A0ABW4A8C5</accession>
<evidence type="ECO:0000256" key="3">
    <source>
        <dbReference type="ARBA" id="ARBA00023163"/>
    </source>
</evidence>
<dbReference type="EMBL" id="JBHTMK010000018">
    <property type="protein sequence ID" value="MFD1366302.1"/>
    <property type="molecule type" value="Genomic_DNA"/>
</dbReference>
<evidence type="ECO:0000313" key="6">
    <source>
        <dbReference type="Proteomes" id="UP001597183"/>
    </source>
</evidence>
<keyword evidence="3" id="KW-0804">Transcription</keyword>
<dbReference type="CDD" id="cd00090">
    <property type="entry name" value="HTH_ARSR"/>
    <property type="match status" value="1"/>
</dbReference>
<dbReference type="Pfam" id="PF12840">
    <property type="entry name" value="HTH_20"/>
    <property type="match status" value="1"/>
</dbReference>
<dbReference type="InterPro" id="IPR036388">
    <property type="entry name" value="WH-like_DNA-bd_sf"/>
</dbReference>
<dbReference type="SMART" id="SM00418">
    <property type="entry name" value="HTH_ARSR"/>
    <property type="match status" value="1"/>
</dbReference>
<proteinExistence type="predicted"/>
<organism evidence="5 6">
    <name type="scientific">Actinoplanes sichuanensis</name>
    <dbReference type="NCBI Taxonomy" id="512349"/>
    <lineage>
        <taxon>Bacteria</taxon>
        <taxon>Bacillati</taxon>
        <taxon>Actinomycetota</taxon>
        <taxon>Actinomycetes</taxon>
        <taxon>Micromonosporales</taxon>
        <taxon>Micromonosporaceae</taxon>
        <taxon>Actinoplanes</taxon>
    </lineage>
</organism>
<keyword evidence="6" id="KW-1185">Reference proteome</keyword>
<keyword evidence="2" id="KW-0238">DNA-binding</keyword>
<evidence type="ECO:0000256" key="2">
    <source>
        <dbReference type="ARBA" id="ARBA00023125"/>
    </source>
</evidence>
<keyword evidence="1" id="KW-0805">Transcription regulation</keyword>
<dbReference type="PROSITE" id="PS50987">
    <property type="entry name" value="HTH_ARSR_2"/>
    <property type="match status" value="1"/>
</dbReference>
<evidence type="ECO:0000256" key="1">
    <source>
        <dbReference type="ARBA" id="ARBA00023015"/>
    </source>
</evidence>
<sequence>MIEWEFGPADVAGLRFAHSPMAEVVAGVFALRAVGGPHEAWRRRVAPELSRWPTFRAVLCGPLGYAPDFLTPPPHGSRPTFADELAEVAATPLDVVAEQVAAGWSGRSAPPEIEWFTRDPAAALARLVAEIRGYFEVAIRPLWPRLRAAAATEIAVRGRVAAEHGARRLVDGLHPRLGWDGAALQLRYPHKHGRWSLDGHRLTLLPTGFAGGEIYAMPDSPVGRTLWYGPRGFGNVWTAEAAPKADARLSALLGPTRAAVLTLLAAPHSTGDVAARLDLSAGTASHHLTTLRDAGLATASRSGRRLLYERTHLGDQLAGQ</sequence>
<dbReference type="PANTHER" id="PTHR43132">
    <property type="entry name" value="ARSENICAL RESISTANCE OPERON REPRESSOR ARSR-RELATED"/>
    <property type="match status" value="1"/>
</dbReference>
<name>A0ABW4A8C5_9ACTN</name>
<comment type="caution">
    <text evidence="5">The sequence shown here is derived from an EMBL/GenBank/DDBJ whole genome shotgun (WGS) entry which is preliminary data.</text>
</comment>
<evidence type="ECO:0000313" key="5">
    <source>
        <dbReference type="EMBL" id="MFD1366302.1"/>
    </source>
</evidence>
<reference evidence="6" key="1">
    <citation type="journal article" date="2019" name="Int. J. Syst. Evol. Microbiol.">
        <title>The Global Catalogue of Microorganisms (GCM) 10K type strain sequencing project: providing services to taxonomists for standard genome sequencing and annotation.</title>
        <authorList>
            <consortium name="The Broad Institute Genomics Platform"/>
            <consortium name="The Broad Institute Genome Sequencing Center for Infectious Disease"/>
            <person name="Wu L."/>
            <person name="Ma J."/>
        </authorList>
    </citation>
    <scope>NUCLEOTIDE SEQUENCE [LARGE SCALE GENOMIC DNA]</scope>
    <source>
        <strain evidence="6">CCM 7526</strain>
    </source>
</reference>
<dbReference type="RefSeq" id="WP_317793065.1">
    <property type="nucleotide sequence ID" value="NZ_AP028461.1"/>
</dbReference>
<protein>
    <submittedName>
        <fullName evidence="5">ArsR/SmtB family transcription factor</fullName>
    </submittedName>
</protein>
<dbReference type="InterPro" id="IPR011991">
    <property type="entry name" value="ArsR-like_HTH"/>
</dbReference>
<feature type="domain" description="HTH arsR-type" evidence="4">
    <location>
        <begin position="237"/>
        <end position="320"/>
    </location>
</feature>
<dbReference type="InterPro" id="IPR001845">
    <property type="entry name" value="HTH_ArsR_DNA-bd_dom"/>
</dbReference>
<dbReference type="Proteomes" id="UP001597183">
    <property type="component" value="Unassembled WGS sequence"/>
</dbReference>
<dbReference type="Gene3D" id="1.10.10.10">
    <property type="entry name" value="Winged helix-like DNA-binding domain superfamily/Winged helix DNA-binding domain"/>
    <property type="match status" value="1"/>
</dbReference>
<dbReference type="PRINTS" id="PR00778">
    <property type="entry name" value="HTHARSR"/>
</dbReference>
<dbReference type="InterPro" id="IPR036390">
    <property type="entry name" value="WH_DNA-bd_sf"/>
</dbReference>
<dbReference type="PANTHER" id="PTHR43132:SF6">
    <property type="entry name" value="HTH-TYPE TRANSCRIPTIONAL REPRESSOR CZRA"/>
    <property type="match status" value="1"/>
</dbReference>
<dbReference type="SUPFAM" id="SSF46785">
    <property type="entry name" value="Winged helix' DNA-binding domain"/>
    <property type="match status" value="1"/>
</dbReference>